<dbReference type="EMBL" id="CALNXK010000345">
    <property type="protein sequence ID" value="CAH3183177.1"/>
    <property type="molecule type" value="Genomic_DNA"/>
</dbReference>
<accession>A0ABN8RV19</accession>
<feature type="compositionally biased region" description="Basic and acidic residues" evidence="1">
    <location>
        <begin position="28"/>
        <end position="46"/>
    </location>
</feature>
<feature type="region of interest" description="Disordered" evidence="1">
    <location>
        <begin position="28"/>
        <end position="50"/>
    </location>
</feature>
<dbReference type="Proteomes" id="UP001159405">
    <property type="component" value="Unassembled WGS sequence"/>
</dbReference>
<protein>
    <submittedName>
        <fullName evidence="2">Uncharacterized protein</fullName>
    </submittedName>
</protein>
<evidence type="ECO:0000256" key="1">
    <source>
        <dbReference type="SAM" id="MobiDB-lite"/>
    </source>
</evidence>
<evidence type="ECO:0000313" key="2">
    <source>
        <dbReference type="EMBL" id="CAH3183177.1"/>
    </source>
</evidence>
<reference evidence="2 3" key="1">
    <citation type="submission" date="2022-05" db="EMBL/GenBank/DDBJ databases">
        <authorList>
            <consortium name="Genoscope - CEA"/>
            <person name="William W."/>
        </authorList>
    </citation>
    <scope>NUCLEOTIDE SEQUENCE [LARGE SCALE GENOMIC DNA]</scope>
</reference>
<proteinExistence type="predicted"/>
<comment type="caution">
    <text evidence="2">The sequence shown here is derived from an EMBL/GenBank/DDBJ whole genome shotgun (WGS) entry which is preliminary data.</text>
</comment>
<evidence type="ECO:0000313" key="3">
    <source>
        <dbReference type="Proteomes" id="UP001159405"/>
    </source>
</evidence>
<gene>
    <name evidence="2" type="ORF">PLOB_00028077</name>
</gene>
<keyword evidence="3" id="KW-1185">Reference proteome</keyword>
<sequence>GDAGKTGTDILTEGQPGWMKELLKKTSKELKSKSNEKEQVSAKEGEQISEGDIDIHLEDASKVQVPYDAISTLQTAFGELGTQATGAMNGLTELKGQWNEISFGDRAVMTQTLQAAASNFHKFLNAGIDPIGAVQGALNMVAQFAALAGPTGQIAAVALSFVSGYLSLFGAGGQEKKSIGEIVREEIDEALAQFYESDLSNKAEGITSTFQVSKAYLDKLAQSGKKLTVSQAASLERNVPLYLGLPFMGKLASEINGLLKVNKISDAKKTLKYIELYTKMAILKDMIMQEAATLLPIDLEPNRQALLAAQESMRDQQKHLIRFLRQGKIGKMALNYFDPDVSPFTDSYLTKLLKVPDYDRSMAGRWCLTPHISGQKLNPITWTTDENSLMKDGHPYITTAIENCHWKLIPHGNNLYTVQNISKCPKYGYCEQYLSFDILSGEDSRLTLKTYADLWEICGVRQKR</sequence>
<feature type="non-terminal residue" evidence="2">
    <location>
        <position position="1"/>
    </location>
</feature>
<organism evidence="2 3">
    <name type="scientific">Porites lobata</name>
    <dbReference type="NCBI Taxonomy" id="104759"/>
    <lineage>
        <taxon>Eukaryota</taxon>
        <taxon>Metazoa</taxon>
        <taxon>Cnidaria</taxon>
        <taxon>Anthozoa</taxon>
        <taxon>Hexacorallia</taxon>
        <taxon>Scleractinia</taxon>
        <taxon>Fungiina</taxon>
        <taxon>Poritidae</taxon>
        <taxon>Porites</taxon>
    </lineage>
</organism>
<name>A0ABN8RV19_9CNID</name>